<gene>
    <name evidence="8" type="ORF">K460DRAFT_381006</name>
</gene>
<feature type="transmembrane region" description="Helical" evidence="6">
    <location>
        <begin position="262"/>
        <end position="284"/>
    </location>
</feature>
<evidence type="ECO:0000256" key="3">
    <source>
        <dbReference type="ARBA" id="ARBA00022989"/>
    </source>
</evidence>
<dbReference type="Pfam" id="PF07690">
    <property type="entry name" value="MFS_1"/>
    <property type="match status" value="1"/>
</dbReference>
<dbReference type="PANTHER" id="PTHR42718:SF27">
    <property type="entry name" value="TRANSPORTER, PUTATIVE-RELATED"/>
    <property type="match status" value="1"/>
</dbReference>
<keyword evidence="9" id="KW-1185">Reference proteome</keyword>
<dbReference type="GO" id="GO:0016020">
    <property type="term" value="C:membrane"/>
    <property type="evidence" value="ECO:0007669"/>
    <property type="project" value="UniProtKB-SubCell"/>
</dbReference>
<keyword evidence="3 6" id="KW-1133">Transmembrane helix</keyword>
<dbReference type="EMBL" id="ML976620">
    <property type="protein sequence ID" value="KAF1840128.1"/>
    <property type="molecule type" value="Genomic_DNA"/>
</dbReference>
<dbReference type="InterPro" id="IPR020846">
    <property type="entry name" value="MFS_dom"/>
</dbReference>
<proteinExistence type="predicted"/>
<dbReference type="GeneID" id="63852564"/>
<evidence type="ECO:0000256" key="6">
    <source>
        <dbReference type="SAM" id="Phobius"/>
    </source>
</evidence>
<dbReference type="SUPFAM" id="SSF103473">
    <property type="entry name" value="MFS general substrate transporter"/>
    <property type="match status" value="1"/>
</dbReference>
<dbReference type="InterPro" id="IPR011701">
    <property type="entry name" value="MFS"/>
</dbReference>
<dbReference type="AlphaFoldDB" id="A0A9P4L3T8"/>
<dbReference type="InterPro" id="IPR036259">
    <property type="entry name" value="MFS_trans_sf"/>
</dbReference>
<dbReference type="Proteomes" id="UP000800039">
    <property type="component" value="Unassembled WGS sequence"/>
</dbReference>
<sequence>MSTITETATEVFELQVPSKAAPRDPSLQYSQTSQRQSDRSQHASDVESSFVLQPTSAFNVRIFLTIFTPALVGFIASFTNGTMTIGLPVIARSVALERSLYLWPSSVYGLTSGAALLIAGSIADIVGARSVELVGITLLGLFTLLCGFAQTGSQLVAFRALQGAALALHLPASVAIIAAAVPSGRARNLGFACLGFSQPLGFAVGLVLSGVMIERAGWRSGFYLAGGCTLAVAVAALWTLPKLKSQNQGEVIALWRKVGREIDWVGGIISSGGLAILAYVLAILSADLTSIRSAETASLLTVSVILLLAFPAWMHYRERIGKPALVPNKLWKNHLFTSTCIMVTLSSGVMNSIELFSSLYFQEVKHASALTTSLYLLPNLATGIFINIVVGVFVHRIPARWLVAGSALICALSPLLMALVPPAWSYWKLAFWAQVFAPFSADVLFTVGLIIVSDSFPEETQALAGAIFNTVGQFGMSIGMGSCQVVALGIQDKEGGSASSAGHGGDAGGAFEEQNSIALLKGYRASYWLMFAYMIVCGFIAVIGLRKAGKVGLKRE</sequence>
<feature type="transmembrane region" description="Helical" evidence="6">
    <location>
        <begin position="188"/>
        <end position="208"/>
    </location>
</feature>
<name>A0A9P4L3T8_9PLEO</name>
<feature type="transmembrane region" description="Helical" evidence="6">
    <location>
        <begin position="335"/>
        <end position="353"/>
    </location>
</feature>
<evidence type="ECO:0000256" key="4">
    <source>
        <dbReference type="ARBA" id="ARBA00023136"/>
    </source>
</evidence>
<keyword evidence="4 6" id="KW-0472">Membrane</keyword>
<feature type="transmembrane region" description="Helical" evidence="6">
    <location>
        <begin position="373"/>
        <end position="394"/>
    </location>
</feature>
<feature type="transmembrane region" description="Helical" evidence="6">
    <location>
        <begin position="62"/>
        <end position="87"/>
    </location>
</feature>
<feature type="transmembrane region" description="Helical" evidence="6">
    <location>
        <begin position="107"/>
        <end position="126"/>
    </location>
</feature>
<reference evidence="8" key="1">
    <citation type="submission" date="2020-01" db="EMBL/GenBank/DDBJ databases">
        <authorList>
            <consortium name="DOE Joint Genome Institute"/>
            <person name="Haridas S."/>
            <person name="Albert R."/>
            <person name="Binder M."/>
            <person name="Bloem J."/>
            <person name="Labutti K."/>
            <person name="Salamov A."/>
            <person name="Andreopoulos B."/>
            <person name="Baker S.E."/>
            <person name="Barry K."/>
            <person name="Bills G."/>
            <person name="Bluhm B.H."/>
            <person name="Cannon C."/>
            <person name="Castanera R."/>
            <person name="Culley D.E."/>
            <person name="Daum C."/>
            <person name="Ezra D."/>
            <person name="Gonzalez J.B."/>
            <person name="Henrissat B."/>
            <person name="Kuo A."/>
            <person name="Liang C."/>
            <person name="Lipzen A."/>
            <person name="Lutzoni F."/>
            <person name="Magnuson J."/>
            <person name="Mondo S."/>
            <person name="Nolan M."/>
            <person name="Ohm R."/>
            <person name="Pangilinan J."/>
            <person name="Park H.-J."/>
            <person name="Ramirez L."/>
            <person name="Alfaro M."/>
            <person name="Sun H."/>
            <person name="Tritt A."/>
            <person name="Yoshinaga Y."/>
            <person name="Zwiers L.-H."/>
            <person name="Turgeon B.G."/>
            <person name="Goodwin S.B."/>
            <person name="Spatafora J.W."/>
            <person name="Crous P.W."/>
            <person name="Grigoriev I.V."/>
        </authorList>
    </citation>
    <scope>NUCLEOTIDE SEQUENCE</scope>
    <source>
        <strain evidence="8">CBS 394.84</strain>
    </source>
</reference>
<feature type="region of interest" description="Disordered" evidence="5">
    <location>
        <begin position="15"/>
        <end position="40"/>
    </location>
</feature>
<dbReference type="GO" id="GO:0022857">
    <property type="term" value="F:transmembrane transporter activity"/>
    <property type="evidence" value="ECO:0007669"/>
    <property type="project" value="InterPro"/>
</dbReference>
<feature type="transmembrane region" description="Helical" evidence="6">
    <location>
        <begin position="401"/>
        <end position="424"/>
    </location>
</feature>
<feature type="transmembrane region" description="Helical" evidence="6">
    <location>
        <begin position="430"/>
        <end position="452"/>
    </location>
</feature>
<feature type="transmembrane region" description="Helical" evidence="6">
    <location>
        <begin position="296"/>
        <end position="314"/>
    </location>
</feature>
<evidence type="ECO:0000256" key="2">
    <source>
        <dbReference type="ARBA" id="ARBA00022692"/>
    </source>
</evidence>
<dbReference type="RefSeq" id="XP_040782691.1">
    <property type="nucleotide sequence ID" value="XM_040935313.1"/>
</dbReference>
<feature type="transmembrane region" description="Helical" evidence="6">
    <location>
        <begin position="220"/>
        <end position="241"/>
    </location>
</feature>
<feature type="domain" description="Major facilitator superfamily (MFS) profile" evidence="7">
    <location>
        <begin position="65"/>
        <end position="550"/>
    </location>
</feature>
<dbReference type="PANTHER" id="PTHR42718">
    <property type="entry name" value="MAJOR FACILITATOR SUPERFAMILY MULTIDRUG TRANSPORTER MFSC"/>
    <property type="match status" value="1"/>
</dbReference>
<comment type="subcellular location">
    <subcellularLocation>
        <location evidence="1">Membrane</location>
        <topology evidence="1">Multi-pass membrane protein</topology>
    </subcellularLocation>
</comment>
<accession>A0A9P4L3T8</accession>
<evidence type="ECO:0000259" key="7">
    <source>
        <dbReference type="PROSITE" id="PS50850"/>
    </source>
</evidence>
<feature type="transmembrane region" description="Helical" evidence="6">
    <location>
        <begin position="525"/>
        <end position="545"/>
    </location>
</feature>
<feature type="transmembrane region" description="Helical" evidence="6">
    <location>
        <begin position="133"/>
        <end position="150"/>
    </location>
</feature>
<feature type="transmembrane region" description="Helical" evidence="6">
    <location>
        <begin position="156"/>
        <end position="181"/>
    </location>
</feature>
<dbReference type="Gene3D" id="1.20.1250.20">
    <property type="entry name" value="MFS general substrate transporter like domains"/>
    <property type="match status" value="2"/>
</dbReference>
<evidence type="ECO:0000256" key="1">
    <source>
        <dbReference type="ARBA" id="ARBA00004141"/>
    </source>
</evidence>
<keyword evidence="2 6" id="KW-0812">Transmembrane</keyword>
<dbReference type="PROSITE" id="PS50850">
    <property type="entry name" value="MFS"/>
    <property type="match status" value="1"/>
</dbReference>
<comment type="caution">
    <text evidence="8">The sequence shown here is derived from an EMBL/GenBank/DDBJ whole genome shotgun (WGS) entry which is preliminary data.</text>
</comment>
<evidence type="ECO:0000256" key="5">
    <source>
        <dbReference type="SAM" id="MobiDB-lite"/>
    </source>
</evidence>
<protein>
    <submittedName>
        <fullName evidence="8">MFS general substrate transporter</fullName>
    </submittedName>
</protein>
<evidence type="ECO:0000313" key="9">
    <source>
        <dbReference type="Proteomes" id="UP000800039"/>
    </source>
</evidence>
<feature type="transmembrane region" description="Helical" evidence="6">
    <location>
        <begin position="464"/>
        <end position="490"/>
    </location>
</feature>
<organism evidence="8 9">
    <name type="scientific">Cucurbitaria berberidis CBS 394.84</name>
    <dbReference type="NCBI Taxonomy" id="1168544"/>
    <lineage>
        <taxon>Eukaryota</taxon>
        <taxon>Fungi</taxon>
        <taxon>Dikarya</taxon>
        <taxon>Ascomycota</taxon>
        <taxon>Pezizomycotina</taxon>
        <taxon>Dothideomycetes</taxon>
        <taxon>Pleosporomycetidae</taxon>
        <taxon>Pleosporales</taxon>
        <taxon>Pleosporineae</taxon>
        <taxon>Cucurbitariaceae</taxon>
        <taxon>Cucurbitaria</taxon>
    </lineage>
</organism>
<dbReference type="OrthoDB" id="2130629at2759"/>
<evidence type="ECO:0000313" key="8">
    <source>
        <dbReference type="EMBL" id="KAF1840128.1"/>
    </source>
</evidence>